<reference evidence="2" key="1">
    <citation type="submission" date="2020-07" db="EMBL/GenBank/DDBJ databases">
        <title>Genome sequence and genetic diversity analysis of an under-domesticated orphan crop, white fonio (Digitaria exilis).</title>
        <authorList>
            <person name="Bennetzen J.L."/>
            <person name="Chen S."/>
            <person name="Ma X."/>
            <person name="Wang X."/>
            <person name="Yssel A.E.J."/>
            <person name="Chaluvadi S.R."/>
            <person name="Johnson M."/>
            <person name="Gangashetty P."/>
            <person name="Hamidou F."/>
            <person name="Sanogo M.D."/>
            <person name="Zwaenepoel A."/>
            <person name="Wallace J."/>
            <person name="Van De Peer Y."/>
            <person name="Van Deynze A."/>
        </authorList>
    </citation>
    <scope>NUCLEOTIDE SEQUENCE</scope>
    <source>
        <tissue evidence="2">Leaves</tissue>
    </source>
</reference>
<dbReference type="AlphaFoldDB" id="A0A835BNI6"/>
<dbReference type="EMBL" id="JACEFO010001866">
    <property type="protein sequence ID" value="KAF8698168.1"/>
    <property type="molecule type" value="Genomic_DNA"/>
</dbReference>
<gene>
    <name evidence="2" type="ORF">HU200_035684</name>
</gene>
<comment type="caution">
    <text evidence="2">The sequence shown here is derived from an EMBL/GenBank/DDBJ whole genome shotgun (WGS) entry which is preliminary data.</text>
</comment>
<keyword evidence="3" id="KW-1185">Reference proteome</keyword>
<evidence type="ECO:0000313" key="2">
    <source>
        <dbReference type="EMBL" id="KAF8698168.1"/>
    </source>
</evidence>
<dbReference type="Proteomes" id="UP000636709">
    <property type="component" value="Unassembled WGS sequence"/>
</dbReference>
<accession>A0A835BNI6</accession>
<feature type="region of interest" description="Disordered" evidence="1">
    <location>
        <begin position="1"/>
        <end position="37"/>
    </location>
</feature>
<evidence type="ECO:0000256" key="1">
    <source>
        <dbReference type="SAM" id="MobiDB-lite"/>
    </source>
</evidence>
<organism evidence="2 3">
    <name type="scientific">Digitaria exilis</name>
    <dbReference type="NCBI Taxonomy" id="1010633"/>
    <lineage>
        <taxon>Eukaryota</taxon>
        <taxon>Viridiplantae</taxon>
        <taxon>Streptophyta</taxon>
        <taxon>Embryophyta</taxon>
        <taxon>Tracheophyta</taxon>
        <taxon>Spermatophyta</taxon>
        <taxon>Magnoliopsida</taxon>
        <taxon>Liliopsida</taxon>
        <taxon>Poales</taxon>
        <taxon>Poaceae</taxon>
        <taxon>PACMAD clade</taxon>
        <taxon>Panicoideae</taxon>
        <taxon>Panicodae</taxon>
        <taxon>Paniceae</taxon>
        <taxon>Anthephorinae</taxon>
        <taxon>Digitaria</taxon>
    </lineage>
</organism>
<name>A0A835BNI6_9POAL</name>
<sequence length="151" mass="16177">MSERGVRTSGIRTGPGEGAAQKANFPEGRHTPTISSGYGSVGRYDTMWQGGGIGGVRRSATAAVPASCSRVQGTTYGRYLMLSPTDHHVAVQSDYDAPGMDAIMWRAIVVEDGSDIVVVVRHFTTYCLLHADGWRRFWRTGVVVVSTATAA</sequence>
<proteinExistence type="predicted"/>
<evidence type="ECO:0000313" key="3">
    <source>
        <dbReference type="Proteomes" id="UP000636709"/>
    </source>
</evidence>
<protein>
    <submittedName>
        <fullName evidence="2">Uncharacterized protein</fullName>
    </submittedName>
</protein>